<feature type="domain" description="Aminoglycoside phosphotransferase" evidence="1">
    <location>
        <begin position="121"/>
        <end position="266"/>
    </location>
</feature>
<organism evidence="2 3">
    <name type="scientific">Mycena sanguinolenta</name>
    <dbReference type="NCBI Taxonomy" id="230812"/>
    <lineage>
        <taxon>Eukaryota</taxon>
        <taxon>Fungi</taxon>
        <taxon>Dikarya</taxon>
        <taxon>Basidiomycota</taxon>
        <taxon>Agaricomycotina</taxon>
        <taxon>Agaricomycetes</taxon>
        <taxon>Agaricomycetidae</taxon>
        <taxon>Agaricales</taxon>
        <taxon>Marasmiineae</taxon>
        <taxon>Mycenaceae</taxon>
        <taxon>Mycena</taxon>
    </lineage>
</organism>
<dbReference type="Pfam" id="PF01636">
    <property type="entry name" value="APH"/>
    <property type="match status" value="1"/>
</dbReference>
<evidence type="ECO:0000313" key="2">
    <source>
        <dbReference type="EMBL" id="KAF7359164.1"/>
    </source>
</evidence>
<dbReference type="AlphaFoldDB" id="A0A8H6YJ19"/>
<dbReference type="PANTHER" id="PTHR21310">
    <property type="entry name" value="AMINOGLYCOSIDE PHOSPHOTRANSFERASE-RELATED-RELATED"/>
    <property type="match status" value="1"/>
</dbReference>
<gene>
    <name evidence="2" type="ORF">MSAN_01258100</name>
</gene>
<name>A0A8H6YJ19_9AGAR</name>
<protein>
    <submittedName>
        <fullName evidence="2">Putative phosphotransferase enzyme family protein</fullName>
    </submittedName>
</protein>
<dbReference type="Gene3D" id="3.90.1200.10">
    <property type="match status" value="1"/>
</dbReference>
<dbReference type="GO" id="GO:0016740">
    <property type="term" value="F:transferase activity"/>
    <property type="evidence" value="ECO:0007669"/>
    <property type="project" value="UniProtKB-KW"/>
</dbReference>
<evidence type="ECO:0000259" key="1">
    <source>
        <dbReference type="Pfam" id="PF01636"/>
    </source>
</evidence>
<dbReference type="Proteomes" id="UP000623467">
    <property type="component" value="Unassembled WGS sequence"/>
</dbReference>
<proteinExistence type="predicted"/>
<dbReference type="SUPFAM" id="SSF56112">
    <property type="entry name" value="Protein kinase-like (PK-like)"/>
    <property type="match status" value="1"/>
</dbReference>
<dbReference type="InterPro" id="IPR002575">
    <property type="entry name" value="Aminoglycoside_PTrfase"/>
</dbReference>
<dbReference type="EMBL" id="JACAZH010000009">
    <property type="protein sequence ID" value="KAF7359164.1"/>
    <property type="molecule type" value="Genomic_DNA"/>
</dbReference>
<keyword evidence="3" id="KW-1185">Reference proteome</keyword>
<dbReference type="InterPro" id="IPR051678">
    <property type="entry name" value="AGP_Transferase"/>
</dbReference>
<sequence>MSVDVGYASFPHEKSEALKERFAFAKRVLKEALDVEVESLEPIARGYNNKVYLLKLLPGTTTPRSLQPGCLPFPLQTPSSLIFRTVRKRSQTPAARKVLNATATNQLIRENTDIPVASVQRDTNTRVRMLEALADVFAKLKAIPAPEGQFGGLGYDTEGKIVLGPTCLAYDEGPFATAKDYYKAWICGQWEDAKQNDLADGWKIDGLDQRIEKFLHEGLNSALACLSGCKPVFIHADFGMLNMLVSPTAPDTITGLLDFEWSHFGPQSDEYFLSCPGPGYIYGGPHDLEPDSKSDIRTNILLSGMVPTELDPAQDSFFYLQNGSTSQCAEHRDILDDPPLPRDCAALLVR</sequence>
<reference evidence="2" key="1">
    <citation type="submission" date="2020-05" db="EMBL/GenBank/DDBJ databases">
        <title>Mycena genomes resolve the evolution of fungal bioluminescence.</title>
        <authorList>
            <person name="Tsai I.J."/>
        </authorList>
    </citation>
    <scope>NUCLEOTIDE SEQUENCE</scope>
    <source>
        <strain evidence="2">160909Yilan</strain>
    </source>
</reference>
<dbReference type="InterPro" id="IPR011009">
    <property type="entry name" value="Kinase-like_dom_sf"/>
</dbReference>
<evidence type="ECO:0000313" key="3">
    <source>
        <dbReference type="Proteomes" id="UP000623467"/>
    </source>
</evidence>
<dbReference type="OrthoDB" id="2831558at2759"/>
<keyword evidence="2" id="KW-0808">Transferase</keyword>
<comment type="caution">
    <text evidence="2">The sequence shown here is derived from an EMBL/GenBank/DDBJ whole genome shotgun (WGS) entry which is preliminary data.</text>
</comment>
<accession>A0A8H6YJ19</accession>
<dbReference type="PANTHER" id="PTHR21310:SF15">
    <property type="entry name" value="AMINOGLYCOSIDE PHOSPHOTRANSFERASE DOMAIN-CONTAINING PROTEIN"/>
    <property type="match status" value="1"/>
</dbReference>